<dbReference type="GO" id="GO:0000160">
    <property type="term" value="P:phosphorelay signal transduction system"/>
    <property type="evidence" value="ECO:0007669"/>
    <property type="project" value="InterPro"/>
</dbReference>
<dbReference type="Gene3D" id="3.40.50.2300">
    <property type="match status" value="2"/>
</dbReference>
<evidence type="ECO:0000313" key="7">
    <source>
        <dbReference type="Proteomes" id="UP000321514"/>
    </source>
</evidence>
<reference evidence="4 7" key="2">
    <citation type="submission" date="2019-07" db="EMBL/GenBank/DDBJ databases">
        <title>Whole genome shotgun sequence of Myxococcus fulvus NBRC 100333.</title>
        <authorList>
            <person name="Hosoyama A."/>
            <person name="Uohara A."/>
            <person name="Ohji S."/>
            <person name="Ichikawa N."/>
        </authorList>
    </citation>
    <scope>NUCLEOTIDE SEQUENCE [LARGE SCALE GENOMIC DNA]</scope>
    <source>
        <strain evidence="4 7">NBRC 100333</strain>
    </source>
</reference>
<evidence type="ECO:0000313" key="5">
    <source>
        <dbReference type="EMBL" id="SES85295.1"/>
    </source>
</evidence>
<dbReference type="CDD" id="cd00156">
    <property type="entry name" value="REC"/>
    <property type="match status" value="1"/>
</dbReference>
<evidence type="ECO:0000256" key="2">
    <source>
        <dbReference type="PROSITE-ProRule" id="PRU00169"/>
    </source>
</evidence>
<reference evidence="5 6" key="1">
    <citation type="submission" date="2016-10" db="EMBL/GenBank/DDBJ databases">
        <authorList>
            <person name="Varghese N."/>
            <person name="Submissions S."/>
        </authorList>
    </citation>
    <scope>NUCLEOTIDE SEQUENCE [LARGE SCALE GENOMIC DNA]</scope>
    <source>
        <strain evidence="5 6">DSM 16525</strain>
    </source>
</reference>
<keyword evidence="1 2" id="KW-0597">Phosphoprotein</keyword>
<evidence type="ECO:0000259" key="3">
    <source>
        <dbReference type="PROSITE" id="PS50110"/>
    </source>
</evidence>
<dbReference type="InterPro" id="IPR001789">
    <property type="entry name" value="Sig_transdc_resp-reg_receiver"/>
</dbReference>
<feature type="domain" description="Response regulatory" evidence="3">
    <location>
        <begin position="11"/>
        <end position="125"/>
    </location>
</feature>
<name>A0A511T0B0_MYXFU</name>
<evidence type="ECO:0000313" key="4">
    <source>
        <dbReference type="EMBL" id="GEN07611.1"/>
    </source>
</evidence>
<dbReference type="PANTHER" id="PTHR44591">
    <property type="entry name" value="STRESS RESPONSE REGULATOR PROTEIN 1"/>
    <property type="match status" value="1"/>
</dbReference>
<dbReference type="OrthoDB" id="9788090at2"/>
<protein>
    <submittedName>
        <fullName evidence="5">Response regulator receiver domain-containing protein</fullName>
    </submittedName>
</protein>
<feature type="domain" description="Response regulatory" evidence="3">
    <location>
        <begin position="129"/>
        <end position="243"/>
    </location>
</feature>
<dbReference type="SUPFAM" id="SSF52172">
    <property type="entry name" value="CheY-like"/>
    <property type="match status" value="2"/>
</dbReference>
<feature type="modified residue" description="4-aspartylphosphate" evidence="2">
    <location>
        <position position="60"/>
    </location>
</feature>
<dbReference type="InterPro" id="IPR050595">
    <property type="entry name" value="Bact_response_regulator"/>
</dbReference>
<dbReference type="Proteomes" id="UP000183760">
    <property type="component" value="Unassembled WGS sequence"/>
</dbReference>
<dbReference type="InterPro" id="IPR011006">
    <property type="entry name" value="CheY-like_superfamily"/>
</dbReference>
<dbReference type="Proteomes" id="UP000321514">
    <property type="component" value="Unassembled WGS sequence"/>
</dbReference>
<sequence length="259" mass="27664">MMEDVALGPARILLVDDEEGLRITLAANLELEGHTVLEASNGEEALRLLGEHPVDVVLSDMRMPGLHGVDLLRRIKQARPDMPVVLMTAFTAEELVEDALAEGAFTVLPKPFDVAHALDTILRAARAPQVLVVDDTEPVARAMVRALSTVGLRARAVYSGEEALTWLRSGDFDVCVLDLVMPEMSGPELVAKVKAADLSVAVIAMSGHVVPELLRKVAAQGAVVCMTKPVPLRELVQAIARVRGQPKAQGPAGTQGARN</sequence>
<evidence type="ECO:0000313" key="6">
    <source>
        <dbReference type="Proteomes" id="UP000183760"/>
    </source>
</evidence>
<dbReference type="SMART" id="SM00448">
    <property type="entry name" value="REC"/>
    <property type="match status" value="2"/>
</dbReference>
<dbReference type="EMBL" id="FOIB01000001">
    <property type="protein sequence ID" value="SES85295.1"/>
    <property type="molecule type" value="Genomic_DNA"/>
</dbReference>
<organism evidence="4 7">
    <name type="scientific">Myxococcus fulvus</name>
    <dbReference type="NCBI Taxonomy" id="33"/>
    <lineage>
        <taxon>Bacteria</taxon>
        <taxon>Pseudomonadati</taxon>
        <taxon>Myxococcota</taxon>
        <taxon>Myxococcia</taxon>
        <taxon>Myxococcales</taxon>
        <taxon>Cystobacterineae</taxon>
        <taxon>Myxococcaceae</taxon>
        <taxon>Myxococcus</taxon>
    </lineage>
</organism>
<comment type="caution">
    <text evidence="4">The sequence shown here is derived from an EMBL/GenBank/DDBJ whole genome shotgun (WGS) entry which is preliminary data.</text>
</comment>
<dbReference type="PANTHER" id="PTHR44591:SF3">
    <property type="entry name" value="RESPONSE REGULATORY DOMAIN-CONTAINING PROTEIN"/>
    <property type="match status" value="1"/>
</dbReference>
<accession>A0A511T0B0</accession>
<dbReference type="AlphaFoldDB" id="A0A511T0B0"/>
<proteinExistence type="predicted"/>
<feature type="modified residue" description="4-aspartylphosphate" evidence="2">
    <location>
        <position position="178"/>
    </location>
</feature>
<gene>
    <name evidence="4" type="ORF">MFU01_26480</name>
    <name evidence="5" type="ORF">SAMN05443572_101375</name>
</gene>
<dbReference type="PROSITE" id="PS50110">
    <property type="entry name" value="RESPONSE_REGULATORY"/>
    <property type="match status" value="2"/>
</dbReference>
<dbReference type="EMBL" id="BJXR01000025">
    <property type="protein sequence ID" value="GEN07611.1"/>
    <property type="molecule type" value="Genomic_DNA"/>
</dbReference>
<evidence type="ECO:0000256" key="1">
    <source>
        <dbReference type="ARBA" id="ARBA00022553"/>
    </source>
</evidence>
<dbReference type="STRING" id="1334629.MFUL124B02_02760"/>
<dbReference type="Pfam" id="PF00072">
    <property type="entry name" value="Response_reg"/>
    <property type="match status" value="2"/>
</dbReference>
<keyword evidence="6" id="KW-1185">Reference proteome</keyword>